<keyword evidence="1" id="KW-0472">Membrane</keyword>
<comment type="caution">
    <text evidence="3">The sequence shown here is derived from an EMBL/GenBank/DDBJ whole genome shotgun (WGS) entry which is preliminary data.</text>
</comment>
<feature type="transmembrane region" description="Helical" evidence="1">
    <location>
        <begin position="7"/>
        <end position="30"/>
    </location>
</feature>
<dbReference type="Pfam" id="PF26409">
    <property type="entry name" value="DUF8107"/>
    <property type="match status" value="1"/>
</dbReference>
<keyword evidence="1" id="KW-0812">Transmembrane</keyword>
<keyword evidence="4" id="KW-1185">Reference proteome</keyword>
<evidence type="ECO:0000313" key="3">
    <source>
        <dbReference type="EMBL" id="EMA40185.1"/>
    </source>
</evidence>
<protein>
    <recommendedName>
        <fullName evidence="2">DUF8107 domain-containing protein</fullName>
    </recommendedName>
</protein>
<evidence type="ECO:0000313" key="4">
    <source>
        <dbReference type="Proteomes" id="UP000011566"/>
    </source>
</evidence>
<feature type="transmembrane region" description="Helical" evidence="1">
    <location>
        <begin position="36"/>
        <end position="57"/>
    </location>
</feature>
<name>M0M728_9EURY</name>
<dbReference type="RefSeq" id="WP_007691368.1">
    <property type="nucleotide sequence ID" value="NZ_AJRK01000356.1"/>
</dbReference>
<accession>M0M728</accession>
<dbReference type="InterPro" id="IPR058420">
    <property type="entry name" value="DUF8107"/>
</dbReference>
<dbReference type="EMBL" id="AOMB01000012">
    <property type="protein sequence ID" value="EMA40185.1"/>
    <property type="molecule type" value="Genomic_DNA"/>
</dbReference>
<dbReference type="AlphaFoldDB" id="M0M728"/>
<feature type="domain" description="DUF8107" evidence="2">
    <location>
        <begin position="3"/>
        <end position="57"/>
    </location>
</feature>
<reference evidence="3 4" key="1">
    <citation type="journal article" date="2014" name="PLoS Genet.">
        <title>Phylogenetically driven sequencing of extremely halophilic archaea reveals strategies for static and dynamic osmo-response.</title>
        <authorList>
            <person name="Becker E.A."/>
            <person name="Seitzer P.M."/>
            <person name="Tritt A."/>
            <person name="Larsen D."/>
            <person name="Krusor M."/>
            <person name="Yao A.I."/>
            <person name="Wu D."/>
            <person name="Madern D."/>
            <person name="Eisen J.A."/>
            <person name="Darling A.E."/>
            <person name="Facciotti M.T."/>
        </authorList>
    </citation>
    <scope>NUCLEOTIDE SEQUENCE [LARGE SCALE GENOMIC DNA]</scope>
    <source>
        <strain evidence="3 4">100A6</strain>
    </source>
</reference>
<evidence type="ECO:0000259" key="2">
    <source>
        <dbReference type="Pfam" id="PF26409"/>
    </source>
</evidence>
<keyword evidence="1" id="KW-1133">Transmembrane helix</keyword>
<dbReference type="Proteomes" id="UP000011566">
    <property type="component" value="Unassembled WGS sequence"/>
</dbReference>
<evidence type="ECO:0000256" key="1">
    <source>
        <dbReference type="SAM" id="Phobius"/>
    </source>
</evidence>
<proteinExistence type="predicted"/>
<gene>
    <name evidence="3" type="ORF">C447_04617</name>
</gene>
<dbReference type="PATRIC" id="fig|1132509.6.peg.1065"/>
<sequence>MATDGDIRVLIAIDLVLSAVFSTLVVRGLSLVGSLAFSWLTVGFATLLLALVTYLAVLR</sequence>
<organism evidence="3 4">
    <name type="scientific">Halococcus hamelinensis 100A6</name>
    <dbReference type="NCBI Taxonomy" id="1132509"/>
    <lineage>
        <taxon>Archaea</taxon>
        <taxon>Methanobacteriati</taxon>
        <taxon>Methanobacteriota</taxon>
        <taxon>Stenosarchaea group</taxon>
        <taxon>Halobacteria</taxon>
        <taxon>Halobacteriales</taxon>
        <taxon>Halococcaceae</taxon>
        <taxon>Halococcus</taxon>
    </lineage>
</organism>